<evidence type="ECO:0000256" key="3">
    <source>
        <dbReference type="ARBA" id="ARBA00006324"/>
    </source>
</evidence>
<protein>
    <recommendedName>
        <fullName evidence="5">N-acetylneuraminate lyase</fullName>
        <ecNumber evidence="5">4.1.3.3</ecNumber>
    </recommendedName>
</protein>
<keyword evidence="7 11" id="KW-0456">Lyase</keyword>
<sequence>MAFVDNKLAGLVAATFTPFTSQGEINLTEIGPYINYLVEKQGVKNIFVNGTTGESMSLSVAERKILADEWCGKARGKMDQVIVHVGCMNLKESQELARHAAQIGASGIAVIAPSFYKPSTADVLRTFLKEIAAVAPTLPFYYYHLPAVTGVNIPVREVLQNIEELIPSFSGVKFSSSDLMDFGQCVSHSPPHWSLLYGVDEQLLAALALGAHGAVGSTYNYVGRHINNLISAFNSGDLIEARSIQFKLQELLSHAFKLGFDVGVNKQLMVELSGLPLGPPRLPVRPCPLPQAQEIAQKYHNFVLHI</sequence>
<evidence type="ECO:0000256" key="12">
    <source>
        <dbReference type="PIRSR" id="PIRSR001365-1"/>
    </source>
</evidence>
<evidence type="ECO:0000256" key="4">
    <source>
        <dbReference type="ARBA" id="ARBA00011881"/>
    </source>
</evidence>
<comment type="subunit">
    <text evidence="4">Homotetramer.</text>
</comment>
<comment type="similarity">
    <text evidence="3">Belongs to the DapA family. NanA subfamily.</text>
</comment>
<proteinExistence type="inferred from homology"/>
<dbReference type="FunCoup" id="H3CMD4">
    <property type="interactions" value="55"/>
</dbReference>
<dbReference type="GO" id="GO:0005737">
    <property type="term" value="C:cytoplasm"/>
    <property type="evidence" value="ECO:0007669"/>
    <property type="project" value="UniProtKB-SubCell"/>
</dbReference>
<reference evidence="15" key="1">
    <citation type="journal article" date="2004" name="Nature">
        <title>Genome duplication in the teleost fish Tetraodon nigroviridis reveals the early vertebrate proto-karyotype.</title>
        <authorList>
            <person name="Jaillon O."/>
            <person name="Aury J.-M."/>
            <person name="Brunet F."/>
            <person name="Petit J.-L."/>
            <person name="Stange-Thomann N."/>
            <person name="Mauceli E."/>
            <person name="Bouneau L."/>
            <person name="Fischer C."/>
            <person name="Ozouf-Costaz C."/>
            <person name="Bernot A."/>
            <person name="Nicaud S."/>
            <person name="Jaffe D."/>
            <person name="Fisher S."/>
            <person name="Lutfalla G."/>
            <person name="Dossat C."/>
            <person name="Segurens B."/>
            <person name="Dasilva C."/>
            <person name="Salanoubat M."/>
            <person name="Levy M."/>
            <person name="Boudet N."/>
            <person name="Castellano S."/>
            <person name="Anthouard V."/>
            <person name="Jubin C."/>
            <person name="Castelli V."/>
            <person name="Katinka M."/>
            <person name="Vacherie B."/>
            <person name="Biemont C."/>
            <person name="Skalli Z."/>
            <person name="Cattolico L."/>
            <person name="Poulain J."/>
            <person name="De Berardinis V."/>
            <person name="Cruaud C."/>
            <person name="Duprat S."/>
            <person name="Brottier P."/>
            <person name="Coutanceau J.-P."/>
            <person name="Gouzy J."/>
            <person name="Parra G."/>
            <person name="Lardier G."/>
            <person name="Chapple C."/>
            <person name="McKernan K.J."/>
            <person name="McEwan P."/>
            <person name="Bosak S."/>
            <person name="Kellis M."/>
            <person name="Volff J.-N."/>
            <person name="Guigo R."/>
            <person name="Zody M.C."/>
            <person name="Mesirov J."/>
            <person name="Lindblad-Toh K."/>
            <person name="Birren B."/>
            <person name="Nusbaum C."/>
            <person name="Kahn D."/>
            <person name="Robinson-Rechavi M."/>
            <person name="Laudet V."/>
            <person name="Schachter V."/>
            <person name="Quetier F."/>
            <person name="Saurin W."/>
            <person name="Scarpelli C."/>
            <person name="Wincker P."/>
            <person name="Lander E.S."/>
            <person name="Weissenbach J."/>
            <person name="Roest Crollius H."/>
        </authorList>
    </citation>
    <scope>NUCLEOTIDE SEQUENCE [LARGE SCALE GENOMIC DNA]</scope>
</reference>
<dbReference type="GO" id="GO:0019262">
    <property type="term" value="P:N-acetylneuraminate catabolic process"/>
    <property type="evidence" value="ECO:0007669"/>
    <property type="project" value="Ensembl"/>
</dbReference>
<feature type="binding site" evidence="13">
    <location>
        <position position="52"/>
    </location>
    <ligand>
        <name>pyruvate</name>
        <dbReference type="ChEBI" id="CHEBI:15361"/>
    </ligand>
</feature>
<dbReference type="PIRSF" id="PIRSF001365">
    <property type="entry name" value="DHDPS"/>
    <property type="match status" value="1"/>
</dbReference>
<comment type="pathway">
    <text evidence="2">Amino-sugar metabolism; N-acetylneuraminate degradation.</text>
</comment>
<dbReference type="Pfam" id="PF00701">
    <property type="entry name" value="DHDPS"/>
    <property type="match status" value="1"/>
</dbReference>
<name>H3CMD4_TETNG</name>
<dbReference type="STRING" id="99883.ENSTNIP00000009415"/>
<dbReference type="HOGENOM" id="CLU_049343_6_1_1"/>
<dbReference type="Proteomes" id="UP000007303">
    <property type="component" value="Unassembled WGS sequence"/>
</dbReference>
<reference evidence="14" key="3">
    <citation type="submission" date="2025-09" db="UniProtKB">
        <authorList>
            <consortium name="Ensembl"/>
        </authorList>
    </citation>
    <scope>IDENTIFICATION</scope>
</reference>
<dbReference type="GeneTree" id="ENSGT00530000063604"/>
<evidence type="ECO:0000256" key="2">
    <source>
        <dbReference type="ARBA" id="ARBA00004878"/>
    </source>
</evidence>
<dbReference type="SUPFAM" id="SSF51569">
    <property type="entry name" value="Aldolase"/>
    <property type="match status" value="1"/>
</dbReference>
<dbReference type="SMART" id="SM01130">
    <property type="entry name" value="DHDPS"/>
    <property type="match status" value="1"/>
</dbReference>
<dbReference type="GO" id="GO:0008747">
    <property type="term" value="F:N-acetylneuraminate lyase activity"/>
    <property type="evidence" value="ECO:0007669"/>
    <property type="project" value="UniProtKB-EC"/>
</dbReference>
<dbReference type="Ensembl" id="ENSTNIT00000009586.1">
    <property type="protein sequence ID" value="ENSTNIP00000009415.1"/>
    <property type="gene ID" value="ENSTNIG00000006638.1"/>
</dbReference>
<feature type="active site" description="Proton donor/acceptor" evidence="12">
    <location>
        <position position="143"/>
    </location>
</feature>
<organism evidence="14 15">
    <name type="scientific">Tetraodon nigroviridis</name>
    <name type="common">Spotted green pufferfish</name>
    <name type="synonym">Chelonodon nigroviridis</name>
    <dbReference type="NCBI Taxonomy" id="99883"/>
    <lineage>
        <taxon>Eukaryota</taxon>
        <taxon>Metazoa</taxon>
        <taxon>Chordata</taxon>
        <taxon>Craniata</taxon>
        <taxon>Vertebrata</taxon>
        <taxon>Euteleostomi</taxon>
        <taxon>Actinopterygii</taxon>
        <taxon>Neopterygii</taxon>
        <taxon>Teleostei</taxon>
        <taxon>Neoteleostei</taxon>
        <taxon>Acanthomorphata</taxon>
        <taxon>Eupercaria</taxon>
        <taxon>Tetraodontiformes</taxon>
        <taxon>Tetradontoidea</taxon>
        <taxon>Tetraodontidae</taxon>
        <taxon>Tetraodon</taxon>
    </lineage>
</organism>
<dbReference type="Gene3D" id="3.20.20.70">
    <property type="entry name" value="Aldolase class I"/>
    <property type="match status" value="1"/>
</dbReference>
<evidence type="ECO:0000256" key="8">
    <source>
        <dbReference type="ARBA" id="ARBA00023270"/>
    </source>
</evidence>
<evidence type="ECO:0000313" key="14">
    <source>
        <dbReference type="Ensembl" id="ENSTNIP00000009415.1"/>
    </source>
</evidence>
<evidence type="ECO:0000313" key="15">
    <source>
        <dbReference type="Proteomes" id="UP000007303"/>
    </source>
</evidence>
<keyword evidence="15" id="KW-1185">Reference proteome</keyword>
<evidence type="ECO:0000256" key="7">
    <source>
        <dbReference type="ARBA" id="ARBA00023239"/>
    </source>
</evidence>
<accession>H3CMD4</accession>
<keyword evidence="6" id="KW-0963">Cytoplasm</keyword>
<evidence type="ECO:0000256" key="10">
    <source>
        <dbReference type="ARBA" id="ARBA00044906"/>
    </source>
</evidence>
<feature type="binding site" evidence="13">
    <location>
        <position position="215"/>
    </location>
    <ligand>
        <name>pyruvate</name>
        <dbReference type="ChEBI" id="CHEBI:15361"/>
    </ligand>
</feature>
<dbReference type="InParanoid" id="H3CMD4"/>
<reference evidence="14" key="2">
    <citation type="submission" date="2025-08" db="UniProtKB">
        <authorList>
            <consortium name="Ensembl"/>
        </authorList>
    </citation>
    <scope>IDENTIFICATION</scope>
</reference>
<evidence type="ECO:0000256" key="9">
    <source>
        <dbReference type="ARBA" id="ARBA00023277"/>
    </source>
</evidence>
<dbReference type="InterPro" id="IPR013785">
    <property type="entry name" value="Aldolase_TIM"/>
</dbReference>
<dbReference type="PRINTS" id="PR00146">
    <property type="entry name" value="DHPICSNTHASE"/>
</dbReference>
<evidence type="ECO:0000256" key="6">
    <source>
        <dbReference type="ARBA" id="ARBA00022490"/>
    </source>
</evidence>
<evidence type="ECO:0000256" key="13">
    <source>
        <dbReference type="PIRSR" id="PIRSR001365-2"/>
    </source>
</evidence>
<dbReference type="OMA" id="YWNAISA"/>
<evidence type="ECO:0000256" key="1">
    <source>
        <dbReference type="ARBA" id="ARBA00004496"/>
    </source>
</evidence>
<keyword evidence="8" id="KW-0704">Schiff base</keyword>
<dbReference type="EC" id="4.1.3.3" evidence="5"/>
<evidence type="ECO:0000256" key="11">
    <source>
        <dbReference type="PIRNR" id="PIRNR001365"/>
    </source>
</evidence>
<dbReference type="PANTHER" id="PTHR12128:SF21">
    <property type="entry name" value="N-ACETYLNEURAMINATE LYASE"/>
    <property type="match status" value="1"/>
</dbReference>
<dbReference type="AlphaFoldDB" id="H3CMD4"/>
<comment type="subcellular location">
    <subcellularLocation>
        <location evidence="1">Cytoplasm</location>
    </subcellularLocation>
</comment>
<dbReference type="PANTHER" id="PTHR12128">
    <property type="entry name" value="DIHYDRODIPICOLINATE SYNTHASE"/>
    <property type="match status" value="1"/>
</dbReference>
<keyword evidence="9" id="KW-0119">Carbohydrate metabolism</keyword>
<evidence type="ECO:0000256" key="5">
    <source>
        <dbReference type="ARBA" id="ARBA00012911"/>
    </source>
</evidence>
<feature type="active site" description="Schiff-base intermediate with substrate" evidence="12">
    <location>
        <position position="173"/>
    </location>
</feature>
<dbReference type="InterPro" id="IPR002220">
    <property type="entry name" value="DapA-like"/>
</dbReference>
<comment type="catalytic activity">
    <reaction evidence="10">
        <text>aceneuramate = aldehydo-N-acetyl-D-mannosamine + pyruvate</text>
        <dbReference type="Rhea" id="RHEA:23296"/>
        <dbReference type="ChEBI" id="CHEBI:15361"/>
        <dbReference type="ChEBI" id="CHEBI:17122"/>
        <dbReference type="ChEBI" id="CHEBI:173083"/>
        <dbReference type="EC" id="4.1.3.3"/>
    </reaction>
</comment>